<dbReference type="PROSITE" id="PS00211">
    <property type="entry name" value="ABC_TRANSPORTER_1"/>
    <property type="match status" value="1"/>
</dbReference>
<dbReference type="PROSITE" id="PS50893">
    <property type="entry name" value="ABC_TRANSPORTER_2"/>
    <property type="match status" value="1"/>
</dbReference>
<reference evidence="9 10" key="1">
    <citation type="submission" date="2018-06" db="EMBL/GenBank/DDBJ databases">
        <title>Genomic Encyclopedia of Archaeal and Bacterial Type Strains, Phase II (KMG-II): from individual species to whole genera.</title>
        <authorList>
            <person name="Goeker M."/>
        </authorList>
    </citation>
    <scope>NUCLEOTIDE SEQUENCE [LARGE SCALE GENOMIC DNA]</scope>
    <source>
        <strain evidence="9 10">ATCC 51348</strain>
    </source>
</reference>
<evidence type="ECO:0000256" key="1">
    <source>
        <dbReference type="ARBA" id="ARBA00004202"/>
    </source>
</evidence>
<sequence length="246" mass="28810">MHNIYFKNYSASYFKDKNEVLKCINLEIKKGQMIAFIGKSGAGKTTIFNALLKQLQTKSGHLCINNKDIDRIKKKEWKKIIKKVGYLSQETNLIEHLNVYENILHFYPKYKNKFFSFFHILTRNQKKEIYQILENLGILDKIYTRISDLSGGQKQRVEIAKLLLKEVDIILADEPTSSLDIKTAKEIMSILEQINKNYQTTILINIHDLNMIQSFFNKYCFIKEGKLIESGNPKTLTQKEIEDLYK</sequence>
<evidence type="ECO:0000256" key="7">
    <source>
        <dbReference type="ARBA" id="ARBA00023136"/>
    </source>
</evidence>
<dbReference type="GO" id="GO:0016887">
    <property type="term" value="F:ATP hydrolysis activity"/>
    <property type="evidence" value="ECO:0007669"/>
    <property type="project" value="InterPro"/>
</dbReference>
<proteinExistence type="inferred from homology"/>
<dbReference type="InterPro" id="IPR003439">
    <property type="entry name" value="ABC_transporter-like_ATP-bd"/>
</dbReference>
<dbReference type="InterPro" id="IPR027417">
    <property type="entry name" value="P-loop_NTPase"/>
</dbReference>
<keyword evidence="4" id="KW-1003">Cell membrane</keyword>
<comment type="subcellular location">
    <subcellularLocation>
        <location evidence="1">Cell membrane</location>
        <topology evidence="1">Peripheral membrane protein</topology>
    </subcellularLocation>
</comment>
<dbReference type="InterPro" id="IPR050086">
    <property type="entry name" value="MetN_ABC_transporter-like"/>
</dbReference>
<dbReference type="GO" id="GO:0005524">
    <property type="term" value="F:ATP binding"/>
    <property type="evidence" value="ECO:0007669"/>
    <property type="project" value="UniProtKB-KW"/>
</dbReference>
<dbReference type="GO" id="GO:0005886">
    <property type="term" value="C:plasma membrane"/>
    <property type="evidence" value="ECO:0007669"/>
    <property type="project" value="UniProtKB-SubCell"/>
</dbReference>
<name>A0A2W7GQ04_9BACT</name>
<dbReference type="PANTHER" id="PTHR43166:SF9">
    <property type="entry name" value="GLUTAMATE_ASPARTATE IMPORT ATP-BINDING PROTEIN GLTL"/>
    <property type="match status" value="1"/>
</dbReference>
<protein>
    <submittedName>
        <fullName evidence="9">Phosphonate transport system ATP-binding protein</fullName>
    </submittedName>
</protein>
<accession>A0A2W7GQ04</accession>
<dbReference type="EMBL" id="QKUB01000004">
    <property type="protein sequence ID" value="PZV99962.1"/>
    <property type="molecule type" value="Genomic_DNA"/>
</dbReference>
<dbReference type="PANTHER" id="PTHR43166">
    <property type="entry name" value="AMINO ACID IMPORT ATP-BINDING PROTEIN"/>
    <property type="match status" value="1"/>
</dbReference>
<dbReference type="AlphaFoldDB" id="A0A2W7GQ04"/>
<evidence type="ECO:0000256" key="3">
    <source>
        <dbReference type="ARBA" id="ARBA00022448"/>
    </source>
</evidence>
<dbReference type="RefSeq" id="WP_111518532.1">
    <property type="nucleotide sequence ID" value="NZ_QKUB01000004.1"/>
</dbReference>
<comment type="caution">
    <text evidence="9">The sequence shown here is derived from an EMBL/GenBank/DDBJ whole genome shotgun (WGS) entry which is preliminary data.</text>
</comment>
<evidence type="ECO:0000256" key="5">
    <source>
        <dbReference type="ARBA" id="ARBA00022741"/>
    </source>
</evidence>
<evidence type="ECO:0000256" key="6">
    <source>
        <dbReference type="ARBA" id="ARBA00022840"/>
    </source>
</evidence>
<gene>
    <name evidence="9" type="ORF">BCF89_10441</name>
</gene>
<evidence type="ECO:0000313" key="10">
    <source>
        <dbReference type="Proteomes" id="UP000249646"/>
    </source>
</evidence>
<keyword evidence="3" id="KW-0813">Transport</keyword>
<dbReference type="Gene3D" id="3.40.50.300">
    <property type="entry name" value="P-loop containing nucleotide triphosphate hydrolases"/>
    <property type="match status" value="1"/>
</dbReference>
<keyword evidence="10" id="KW-1185">Reference proteome</keyword>
<evidence type="ECO:0000256" key="2">
    <source>
        <dbReference type="ARBA" id="ARBA00005417"/>
    </source>
</evidence>
<dbReference type="SMART" id="SM00382">
    <property type="entry name" value="AAA"/>
    <property type="match status" value="1"/>
</dbReference>
<dbReference type="InterPro" id="IPR017871">
    <property type="entry name" value="ABC_transporter-like_CS"/>
</dbReference>
<keyword evidence="5" id="KW-0547">Nucleotide-binding</keyword>
<dbReference type="InterPro" id="IPR003593">
    <property type="entry name" value="AAA+_ATPase"/>
</dbReference>
<dbReference type="Pfam" id="PF00005">
    <property type="entry name" value="ABC_tran"/>
    <property type="match status" value="1"/>
</dbReference>
<keyword evidence="6 9" id="KW-0067">ATP-binding</keyword>
<organism evidence="9 10">
    <name type="scientific">Metamycoplasma auris</name>
    <dbReference type="NCBI Taxonomy" id="51363"/>
    <lineage>
        <taxon>Bacteria</taxon>
        <taxon>Bacillati</taxon>
        <taxon>Mycoplasmatota</taxon>
        <taxon>Mycoplasmoidales</taxon>
        <taxon>Metamycoplasmataceae</taxon>
        <taxon>Metamycoplasma</taxon>
    </lineage>
</organism>
<feature type="domain" description="ABC transporter" evidence="8">
    <location>
        <begin position="4"/>
        <end position="244"/>
    </location>
</feature>
<comment type="similarity">
    <text evidence="2">Belongs to the ABC transporter superfamily.</text>
</comment>
<evidence type="ECO:0000259" key="8">
    <source>
        <dbReference type="PROSITE" id="PS50893"/>
    </source>
</evidence>
<dbReference type="Proteomes" id="UP000249646">
    <property type="component" value="Unassembled WGS sequence"/>
</dbReference>
<dbReference type="SUPFAM" id="SSF52540">
    <property type="entry name" value="P-loop containing nucleoside triphosphate hydrolases"/>
    <property type="match status" value="1"/>
</dbReference>
<evidence type="ECO:0000313" key="9">
    <source>
        <dbReference type="EMBL" id="PZV99962.1"/>
    </source>
</evidence>
<keyword evidence="7" id="KW-0472">Membrane</keyword>
<dbReference type="OrthoDB" id="389713at2"/>
<evidence type="ECO:0000256" key="4">
    <source>
        <dbReference type="ARBA" id="ARBA00022475"/>
    </source>
</evidence>